<sequence>MAISFDSALGIHQQALLVRTQRAEILANNIVNADTPNYKARDIDFRAILGAQTDSVAAPAEQMRLAATQSGHIDGVIDPSLAAELMYRQPLQPSVDGNTVDVQHEQAEYAENALAFQASFTFLNRKFNGLMNAIKGE</sequence>
<evidence type="ECO:0000256" key="6">
    <source>
        <dbReference type="PIRNR" id="PIRNR002889"/>
    </source>
</evidence>
<dbReference type="PIRSF" id="PIRSF002889">
    <property type="entry name" value="Rod_FlgB"/>
    <property type="match status" value="1"/>
</dbReference>
<comment type="caution">
    <text evidence="8">The sequence shown here is derived from an EMBL/GenBank/DDBJ whole genome shotgun (WGS) entry which is preliminary data.</text>
</comment>
<dbReference type="Proteomes" id="UP000253769">
    <property type="component" value="Unassembled WGS sequence"/>
</dbReference>
<dbReference type="EMBL" id="QQOH01000002">
    <property type="protein sequence ID" value="RDE22386.1"/>
    <property type="molecule type" value="Genomic_DNA"/>
</dbReference>
<keyword evidence="8" id="KW-0282">Flagellum</keyword>
<evidence type="ECO:0000259" key="7">
    <source>
        <dbReference type="Pfam" id="PF00460"/>
    </source>
</evidence>
<comment type="subunit">
    <text evidence="6">The basal body constitutes a major portion of the flagellar organelle and consists of a number of rings mounted on a central rod.</text>
</comment>
<evidence type="ECO:0000256" key="1">
    <source>
        <dbReference type="ARBA" id="ARBA00004117"/>
    </source>
</evidence>
<evidence type="ECO:0000313" key="9">
    <source>
        <dbReference type="Proteomes" id="UP000253769"/>
    </source>
</evidence>
<reference evidence="8 9" key="1">
    <citation type="submission" date="2018-07" db="EMBL/GenBank/DDBJ databases">
        <title>Motiliproteus coralliicola sp. nov., a bacterium isolated from Coral.</title>
        <authorList>
            <person name="Wang G."/>
        </authorList>
    </citation>
    <scope>NUCLEOTIDE SEQUENCE [LARGE SCALE GENOMIC DNA]</scope>
    <source>
        <strain evidence="8 9">C34</strain>
    </source>
</reference>
<evidence type="ECO:0000256" key="3">
    <source>
        <dbReference type="ARBA" id="ARBA00014376"/>
    </source>
</evidence>
<comment type="similarity">
    <text evidence="2 6">Belongs to the flagella basal body rod proteins family.</text>
</comment>
<dbReference type="GO" id="GO:0030694">
    <property type="term" value="C:bacterial-type flagellum basal body, rod"/>
    <property type="evidence" value="ECO:0007669"/>
    <property type="project" value="InterPro"/>
</dbReference>
<keyword evidence="8" id="KW-0969">Cilium</keyword>
<comment type="function">
    <text evidence="5 6">Structural component of flagellum, the bacterial motility apparatus. Part of the rod structure of flagellar basal body.</text>
</comment>
<name>A0A369WP90_9GAMM</name>
<feature type="domain" description="Flagellar basal body rod protein N-terminal" evidence="7">
    <location>
        <begin position="12"/>
        <end position="39"/>
    </location>
</feature>
<dbReference type="PANTHER" id="PTHR30435">
    <property type="entry name" value="FLAGELLAR PROTEIN"/>
    <property type="match status" value="1"/>
</dbReference>
<evidence type="ECO:0000256" key="4">
    <source>
        <dbReference type="ARBA" id="ARBA00023143"/>
    </source>
</evidence>
<evidence type="ECO:0000313" key="8">
    <source>
        <dbReference type="EMBL" id="RDE22386.1"/>
    </source>
</evidence>
<dbReference type="OrthoDB" id="9788334at2"/>
<dbReference type="Pfam" id="PF00460">
    <property type="entry name" value="Flg_bb_rod"/>
    <property type="match status" value="1"/>
</dbReference>
<dbReference type="GO" id="GO:0071978">
    <property type="term" value="P:bacterial-type flagellum-dependent swarming motility"/>
    <property type="evidence" value="ECO:0007669"/>
    <property type="project" value="TreeGrafter"/>
</dbReference>
<accession>A0A369WP90</accession>
<gene>
    <name evidence="8" type="ORF">DV711_07205</name>
</gene>
<dbReference type="AlphaFoldDB" id="A0A369WP90"/>
<evidence type="ECO:0000256" key="2">
    <source>
        <dbReference type="ARBA" id="ARBA00009677"/>
    </source>
</evidence>
<dbReference type="NCBIfam" id="TIGR01396">
    <property type="entry name" value="FlgB"/>
    <property type="match status" value="1"/>
</dbReference>
<dbReference type="InterPro" id="IPR006300">
    <property type="entry name" value="FlgB"/>
</dbReference>
<dbReference type="PANTHER" id="PTHR30435:SF12">
    <property type="entry name" value="FLAGELLAR BASAL BODY ROD PROTEIN FLGB"/>
    <property type="match status" value="1"/>
</dbReference>
<dbReference type="RefSeq" id="WP_114695011.1">
    <property type="nucleotide sequence ID" value="NZ_QQOH01000002.1"/>
</dbReference>
<dbReference type="InterPro" id="IPR001444">
    <property type="entry name" value="Flag_bb_rod_N"/>
</dbReference>
<proteinExistence type="inferred from homology"/>
<keyword evidence="4 6" id="KW-0975">Bacterial flagellum</keyword>
<organism evidence="8 9">
    <name type="scientific">Motiliproteus coralliicola</name>
    <dbReference type="NCBI Taxonomy" id="2283196"/>
    <lineage>
        <taxon>Bacteria</taxon>
        <taxon>Pseudomonadati</taxon>
        <taxon>Pseudomonadota</taxon>
        <taxon>Gammaproteobacteria</taxon>
        <taxon>Oceanospirillales</taxon>
        <taxon>Oceanospirillaceae</taxon>
        <taxon>Motiliproteus</taxon>
    </lineage>
</organism>
<protein>
    <recommendedName>
        <fullName evidence="3 6">Flagellar basal body rod protein FlgB</fullName>
    </recommendedName>
</protein>
<keyword evidence="8" id="KW-0966">Cell projection</keyword>
<comment type="subcellular location">
    <subcellularLocation>
        <location evidence="1 6">Bacterial flagellum basal body</location>
    </subcellularLocation>
</comment>
<evidence type="ECO:0000256" key="5">
    <source>
        <dbReference type="ARBA" id="ARBA00024934"/>
    </source>
</evidence>
<keyword evidence="9" id="KW-1185">Reference proteome</keyword>